<reference evidence="1" key="1">
    <citation type="submission" date="2023-06" db="EMBL/GenBank/DDBJ databases">
        <authorList>
            <person name="Kurt Z."/>
        </authorList>
    </citation>
    <scope>NUCLEOTIDE SEQUENCE</scope>
</reference>
<dbReference type="EMBL" id="CAXDID020000122">
    <property type="protein sequence ID" value="CAL6032314.1"/>
    <property type="molecule type" value="Genomic_DNA"/>
</dbReference>
<protein>
    <submittedName>
        <fullName evidence="2">Hypothetical_protein</fullName>
    </submittedName>
</protein>
<dbReference type="Proteomes" id="UP001642409">
    <property type="component" value="Unassembled WGS sequence"/>
</dbReference>
<gene>
    <name evidence="2" type="ORF">HINF_LOCUS34425</name>
    <name evidence="1" type="ORF">HINF_LOCUS58145</name>
</gene>
<proteinExistence type="predicted"/>
<evidence type="ECO:0000313" key="3">
    <source>
        <dbReference type="Proteomes" id="UP001642409"/>
    </source>
</evidence>
<accession>A0AA86R4Q9</accession>
<name>A0AA86R4Q9_9EUKA</name>
<reference evidence="2 3" key="2">
    <citation type="submission" date="2024-07" db="EMBL/GenBank/DDBJ databases">
        <authorList>
            <person name="Akdeniz Z."/>
        </authorList>
    </citation>
    <scope>NUCLEOTIDE SEQUENCE [LARGE SCALE GENOMIC DNA]</scope>
</reference>
<evidence type="ECO:0000313" key="1">
    <source>
        <dbReference type="EMBL" id="CAI9970500.1"/>
    </source>
</evidence>
<sequence length="210" mass="24100">MLISEALAFFRAKSAHNLQINNKVLLPSKLVLFLCDILQIVRKAHTDTPNEFIITTVRAMLTQRTVEQIPGLLVDFTPDTAYDHYINNQFTLNPNSTEKNYILIPTTSELVTALQMMHSHSVIFTDEEIKYIVAQWQTKYYRTILSGDCLQLLLEPVYKVLGMISQQRVETAPMYVIWKGNDQILKELEYDYAIEMNGEGIKGIKGAIWV</sequence>
<keyword evidence="3" id="KW-1185">Reference proteome</keyword>
<comment type="caution">
    <text evidence="1">The sequence shown here is derived from an EMBL/GenBank/DDBJ whole genome shotgun (WGS) entry which is preliminary data.</text>
</comment>
<dbReference type="AlphaFoldDB" id="A0AA86R4Q9"/>
<dbReference type="EMBL" id="CATOUU010001074">
    <property type="protein sequence ID" value="CAI9970500.1"/>
    <property type="molecule type" value="Genomic_DNA"/>
</dbReference>
<evidence type="ECO:0000313" key="2">
    <source>
        <dbReference type="EMBL" id="CAL6032314.1"/>
    </source>
</evidence>
<organism evidence="1">
    <name type="scientific">Hexamita inflata</name>
    <dbReference type="NCBI Taxonomy" id="28002"/>
    <lineage>
        <taxon>Eukaryota</taxon>
        <taxon>Metamonada</taxon>
        <taxon>Diplomonadida</taxon>
        <taxon>Hexamitidae</taxon>
        <taxon>Hexamitinae</taxon>
        <taxon>Hexamita</taxon>
    </lineage>
</organism>